<sequence length="188" mass="20695">MLTQKTQNSQLTANKNIVLEAELDSSNLIPEEYDHQQIESGIKFKDYQIELLHCSGQTSVLVGIQIVSTQFLLSIGSVGLYPVCTALFPVFGSVVTTLTNFNFNDGVSLEDKTKLPGQILRSTALAGNATKLILDAKAMDDIASKSFEVVVKQERLYRNLPEPQKLDLMLPGILFLLVVIAAVVKRKN</sequence>
<dbReference type="AlphaFoldDB" id="A0A2S6CZW1"/>
<dbReference type="OrthoDB" id="483701at2"/>
<keyword evidence="1" id="KW-0812">Transmembrane</keyword>
<feature type="transmembrane region" description="Helical" evidence="1">
    <location>
        <begin position="71"/>
        <end position="91"/>
    </location>
</feature>
<dbReference type="EMBL" id="PGEM01000003">
    <property type="protein sequence ID" value="PPJ65262.1"/>
    <property type="molecule type" value="Genomic_DNA"/>
</dbReference>
<comment type="caution">
    <text evidence="2">The sequence shown here is derived from an EMBL/GenBank/DDBJ whole genome shotgun (WGS) entry which is preliminary data.</text>
</comment>
<evidence type="ECO:0000256" key="1">
    <source>
        <dbReference type="SAM" id="Phobius"/>
    </source>
</evidence>
<protein>
    <submittedName>
        <fullName evidence="2">Uncharacterized protein</fullName>
    </submittedName>
</protein>
<reference evidence="2 3" key="1">
    <citation type="submission" date="2018-02" db="EMBL/GenBank/DDBJ databases">
        <title>Discovery of a pederin family compound in a non-symbiotic bloom-forming cyanobacterium.</title>
        <authorList>
            <person name="Kust A."/>
            <person name="Mares J."/>
            <person name="Jokela J."/>
            <person name="Urajova P."/>
            <person name="Hajek J."/>
            <person name="Saurav K."/>
            <person name="Voracova K."/>
            <person name="Fewer D.P."/>
            <person name="Haapaniemi E."/>
            <person name="Permi P."/>
            <person name="Rehakova K."/>
            <person name="Sivonen K."/>
            <person name="Hrouzek P."/>
        </authorList>
    </citation>
    <scope>NUCLEOTIDE SEQUENCE [LARGE SCALE GENOMIC DNA]</scope>
    <source>
        <strain evidence="2 3">CHARLIE-1</strain>
    </source>
</reference>
<dbReference type="Proteomes" id="UP000239589">
    <property type="component" value="Unassembled WGS sequence"/>
</dbReference>
<keyword evidence="3" id="KW-1185">Reference proteome</keyword>
<keyword evidence="1" id="KW-1133">Transmembrane helix</keyword>
<gene>
    <name evidence="2" type="ORF">CUN59_00405</name>
</gene>
<accession>A0A2S6CZW1</accession>
<keyword evidence="1" id="KW-0472">Membrane</keyword>
<evidence type="ECO:0000313" key="3">
    <source>
        <dbReference type="Proteomes" id="UP000239589"/>
    </source>
</evidence>
<name>A0A2S6CZW1_9CYAN</name>
<evidence type="ECO:0000313" key="2">
    <source>
        <dbReference type="EMBL" id="PPJ65262.1"/>
    </source>
</evidence>
<feature type="transmembrane region" description="Helical" evidence="1">
    <location>
        <begin position="168"/>
        <end position="184"/>
    </location>
</feature>
<dbReference type="RefSeq" id="WP_104385978.1">
    <property type="nucleotide sequence ID" value="NZ_PGEM01000003.1"/>
</dbReference>
<organism evidence="2 3">
    <name type="scientific">Cuspidothrix issatschenkoi CHARLIE-1</name>
    <dbReference type="NCBI Taxonomy" id="2052836"/>
    <lineage>
        <taxon>Bacteria</taxon>
        <taxon>Bacillati</taxon>
        <taxon>Cyanobacteriota</taxon>
        <taxon>Cyanophyceae</taxon>
        <taxon>Nostocales</taxon>
        <taxon>Aphanizomenonaceae</taxon>
        <taxon>Cuspidothrix</taxon>
    </lineage>
</organism>
<proteinExistence type="predicted"/>